<feature type="compositionally biased region" description="Low complexity" evidence="1">
    <location>
        <begin position="317"/>
        <end position="331"/>
    </location>
</feature>
<dbReference type="InParanoid" id="A0A2T3ACL1"/>
<evidence type="ECO:0000256" key="1">
    <source>
        <dbReference type="SAM" id="MobiDB-lite"/>
    </source>
</evidence>
<name>A0A2T3ACL1_9PEZI</name>
<dbReference type="CDD" id="cd02970">
    <property type="entry name" value="PRX_like2"/>
    <property type="match status" value="1"/>
</dbReference>
<feature type="compositionally biased region" description="Basic and acidic residues" evidence="1">
    <location>
        <begin position="337"/>
        <end position="349"/>
    </location>
</feature>
<dbReference type="Pfam" id="PF13911">
    <property type="entry name" value="AhpC-TSA_2"/>
    <property type="match status" value="1"/>
</dbReference>
<sequence>MYSESQSVAADTKATAPATHAINEEPAQPQPSSTEDPSTSRTDHATTTIVQEQRRTLEPALPVDTTAAATDKETDAGLQRSSEQTDDGGHLHLDNEDTVNPPDFQGDVLSNNELPSVQTIERIRDYIVLDRHGKTHTFRSLYTGRSVARRVLIIFVRHFYCGNCQEYLRALSASIHADSLLHLPMSTFIAVIGCGDPALIDMYAAETGCPFPIYTDPTRKLYAELGMIKTLALGARPAYMSKSLLRSSLDSIVQGVKQIKSGLAIKGGDQRQIGGEFLFEPVNVRSPDSSPVQEFDRSLGGTTTGLASHTARDPEKQAAAAGVQATTAAAASQDGEGQQRHHDSSEKHTSIATHAANNSTATNNRHNRSASAVTDNDNDEVEEPHLVEEKKVTWCHRMRNTRDHAEIPELMEILGLTGQGQPSKDQRRWSKALETRKGTGLSLGRQMNITGKDKEQEKEQGISMGPATP</sequence>
<reference evidence="2 3" key="1">
    <citation type="journal article" date="2018" name="Mycol. Prog.">
        <title>Coniella lustricola, a new species from submerged detritus.</title>
        <authorList>
            <person name="Raudabaugh D.B."/>
            <person name="Iturriaga T."/>
            <person name="Carver A."/>
            <person name="Mondo S."/>
            <person name="Pangilinan J."/>
            <person name="Lipzen A."/>
            <person name="He G."/>
            <person name="Amirebrahimi M."/>
            <person name="Grigoriev I.V."/>
            <person name="Miller A.N."/>
        </authorList>
    </citation>
    <scope>NUCLEOTIDE SEQUENCE [LARGE SCALE GENOMIC DNA]</scope>
    <source>
        <strain evidence="2 3">B22-T-1</strain>
    </source>
</reference>
<feature type="compositionally biased region" description="Polar residues" evidence="1">
    <location>
        <begin position="30"/>
        <end position="51"/>
    </location>
</feature>
<proteinExistence type="predicted"/>
<evidence type="ECO:0000313" key="3">
    <source>
        <dbReference type="Proteomes" id="UP000241462"/>
    </source>
</evidence>
<feature type="region of interest" description="Disordered" evidence="1">
    <location>
        <begin position="282"/>
        <end position="385"/>
    </location>
</feature>
<evidence type="ECO:0000313" key="2">
    <source>
        <dbReference type="EMBL" id="PSR91985.1"/>
    </source>
</evidence>
<dbReference type="SUPFAM" id="SSF52833">
    <property type="entry name" value="Thioredoxin-like"/>
    <property type="match status" value="1"/>
</dbReference>
<dbReference type="AlphaFoldDB" id="A0A2T3ACL1"/>
<protein>
    <submittedName>
        <fullName evidence="2">AhpC/TSA antioxidant enzyme-domain-containing protein</fullName>
    </submittedName>
</protein>
<dbReference type="EMBL" id="KZ678412">
    <property type="protein sequence ID" value="PSR91985.1"/>
    <property type="molecule type" value="Genomic_DNA"/>
</dbReference>
<organism evidence="2 3">
    <name type="scientific">Coniella lustricola</name>
    <dbReference type="NCBI Taxonomy" id="2025994"/>
    <lineage>
        <taxon>Eukaryota</taxon>
        <taxon>Fungi</taxon>
        <taxon>Dikarya</taxon>
        <taxon>Ascomycota</taxon>
        <taxon>Pezizomycotina</taxon>
        <taxon>Sordariomycetes</taxon>
        <taxon>Sordariomycetidae</taxon>
        <taxon>Diaporthales</taxon>
        <taxon>Schizoparmaceae</taxon>
        <taxon>Coniella</taxon>
    </lineage>
</organism>
<gene>
    <name evidence="2" type="ORF">BD289DRAFT_429759</name>
</gene>
<dbReference type="InterPro" id="IPR036249">
    <property type="entry name" value="Thioredoxin-like_sf"/>
</dbReference>
<dbReference type="STRING" id="2025994.A0A2T3ACL1"/>
<dbReference type="PANTHER" id="PTHR28630">
    <property type="match status" value="1"/>
</dbReference>
<dbReference type="OrthoDB" id="40334at2759"/>
<accession>A0A2T3ACL1</accession>
<feature type="compositionally biased region" description="Basic and acidic residues" evidence="1">
    <location>
        <begin position="451"/>
        <end position="460"/>
    </location>
</feature>
<dbReference type="InterPro" id="IPR032801">
    <property type="entry name" value="PXL2A/B/C"/>
</dbReference>
<feature type="region of interest" description="Disordered" evidence="1">
    <location>
        <begin position="417"/>
        <end position="469"/>
    </location>
</feature>
<dbReference type="FunFam" id="3.40.30.10:FF:000404">
    <property type="entry name" value="WGS project CABT00000000 data, contig 2.14"/>
    <property type="match status" value="1"/>
</dbReference>
<dbReference type="Gene3D" id="3.40.30.10">
    <property type="entry name" value="Glutaredoxin"/>
    <property type="match status" value="1"/>
</dbReference>
<feature type="compositionally biased region" description="Low complexity" evidence="1">
    <location>
        <begin position="352"/>
        <end position="364"/>
    </location>
</feature>
<feature type="compositionally biased region" description="Basic and acidic residues" evidence="1">
    <location>
        <begin position="424"/>
        <end position="437"/>
    </location>
</feature>
<dbReference type="PANTHER" id="PTHR28630:SF3">
    <property type="entry name" value="PEROXIREDOXIN-LIKE 2C"/>
    <property type="match status" value="1"/>
</dbReference>
<dbReference type="Proteomes" id="UP000241462">
    <property type="component" value="Unassembled WGS sequence"/>
</dbReference>
<keyword evidence="3" id="KW-1185">Reference proteome</keyword>
<feature type="region of interest" description="Disordered" evidence="1">
    <location>
        <begin position="1"/>
        <end position="101"/>
    </location>
</feature>